<keyword evidence="2" id="KW-1185">Reference proteome</keyword>
<gene>
    <name evidence="1" type="ORF">M9H77_25579</name>
</gene>
<evidence type="ECO:0000313" key="2">
    <source>
        <dbReference type="Proteomes" id="UP001060085"/>
    </source>
</evidence>
<dbReference type="Proteomes" id="UP001060085">
    <property type="component" value="Linkage Group LG06"/>
</dbReference>
<comment type="caution">
    <text evidence="1">The sequence shown here is derived from an EMBL/GenBank/DDBJ whole genome shotgun (WGS) entry which is preliminary data.</text>
</comment>
<organism evidence="1 2">
    <name type="scientific">Catharanthus roseus</name>
    <name type="common">Madagascar periwinkle</name>
    <name type="synonym">Vinca rosea</name>
    <dbReference type="NCBI Taxonomy" id="4058"/>
    <lineage>
        <taxon>Eukaryota</taxon>
        <taxon>Viridiplantae</taxon>
        <taxon>Streptophyta</taxon>
        <taxon>Embryophyta</taxon>
        <taxon>Tracheophyta</taxon>
        <taxon>Spermatophyta</taxon>
        <taxon>Magnoliopsida</taxon>
        <taxon>eudicotyledons</taxon>
        <taxon>Gunneridae</taxon>
        <taxon>Pentapetalae</taxon>
        <taxon>asterids</taxon>
        <taxon>lamiids</taxon>
        <taxon>Gentianales</taxon>
        <taxon>Apocynaceae</taxon>
        <taxon>Rauvolfioideae</taxon>
        <taxon>Vinceae</taxon>
        <taxon>Catharanthinae</taxon>
        <taxon>Catharanthus</taxon>
    </lineage>
</organism>
<sequence length="627" mass="71426">MEILDKNHRHRRFLMRKDGALRKGKRDGTGFATPPVKWILDDGAKDGSSRMTGERRSVRLGGGRVLCNSARKLAAGLWHLEARTNSISSASASGGMMIHWRRSLFGRLQFKSPLQFSEPAMEGASKWNQGNKKSPTEVFQFYSFVRQVKCQQVPPASVASALQVELVRVRNRMKELETERRFFKKKFKLLLSRLSEEKASWMKKEQKKVNAVVDKLTDELKRERRNFQKMDIINSKLLRDLADAKLSVGQLIGDYQKERKARELLEDVCNELVKEIEDSNAMVKSMEIEYSRIQEEVVEERKMLQMAEVWREERVQMKLVDAKLLLEEKYYQMNTIIRELETFLRTSDATLDVCKYAEAMGIKQATDAIDVLDTKELRYTPPKSYDIYTIMEDVQSSGENENEIDQCLRLSPASHSSKNQKVDLQANELMQFSVCGHPSNHFDADWGSGNGGVRGSVNHGQDKKLSESLSSSEDFVNGTGGDRYMSSVVTDPDQIENQEPLNSGTNTISSRNKGSSLRKLWRSSISSRSVCETVPLDANQRLSSASKSAKVDISPQKMSREGPLKQHELVTQWCSPGLINPHISRAMKGCIEWPRGIQRSNLKPKLLEASLECHKRRMSNVLKQRIR</sequence>
<dbReference type="EMBL" id="CM044706">
    <property type="protein sequence ID" value="KAI5656786.1"/>
    <property type="molecule type" value="Genomic_DNA"/>
</dbReference>
<accession>A0ACC0A7N3</accession>
<evidence type="ECO:0000313" key="1">
    <source>
        <dbReference type="EMBL" id="KAI5656786.1"/>
    </source>
</evidence>
<name>A0ACC0A7N3_CATRO</name>
<proteinExistence type="predicted"/>
<reference evidence="2" key="1">
    <citation type="journal article" date="2023" name="Nat. Plants">
        <title>Single-cell RNA sequencing provides a high-resolution roadmap for understanding the multicellular compartmentation of specialized metabolism.</title>
        <authorList>
            <person name="Sun S."/>
            <person name="Shen X."/>
            <person name="Li Y."/>
            <person name="Li Y."/>
            <person name="Wang S."/>
            <person name="Li R."/>
            <person name="Zhang H."/>
            <person name="Shen G."/>
            <person name="Guo B."/>
            <person name="Wei J."/>
            <person name="Xu J."/>
            <person name="St-Pierre B."/>
            <person name="Chen S."/>
            <person name="Sun C."/>
        </authorList>
    </citation>
    <scope>NUCLEOTIDE SEQUENCE [LARGE SCALE GENOMIC DNA]</scope>
</reference>
<protein>
    <submittedName>
        <fullName evidence="1">Uncharacterized protein</fullName>
    </submittedName>
</protein>